<name>F9WC98_TRYCI</name>
<gene>
    <name evidence="1" type="ORF">TCIL3000_0_54610</name>
</gene>
<proteinExistence type="predicted"/>
<dbReference type="VEuPathDB" id="TriTrypDB:TcIL3000_0_54610"/>
<sequence length="662" mass="70618">MNCTLQQLLALHSVRRRLPAGDDPVRHGSCTTEDSDAVLTDDQLVGGPSDAEPAGISILLSEEKEKLTGDDKLRCEYLPSSCLNGKYVLLYLTAPLGDSVVSEGSEFVSRPVDFPSLAQPPTPTSTLGTTTACASGVSSLRTSGADVVGSSQHGLPNTAVGASPCRVSTLLSRFCMSVVQQLRVSSGLAFPIAVLEVRQRAGVEASSDLPWCLKAKNKLTATLPCFAIGASNGTPLTGMQPPGTCADELPSGGKVSHDLQVAVDSSFGGWFYLESTAIYRRIIHGYELSSWPAVLLFSPEGKLLTVNALDHLEREMSSLGTCEEPVVSAAGECGLWQTAESVEVRSDFPWVVVGGDDAKGSGTNNSDDVEEELPVQTFLKDLIGCSRRVGHVCEVGMDLLSSGSCDHVGQCQINARFDGAGYLTFCFGSGWHPASKHFLTRLKRLWLAAKGAPVSEKEDECESGREDSCDVREALCWRLGNSDLNAFTAGAGGFCGSLGIDSWGNEAVSDAYTSLGVLEADSHGAVSRSFPEIPLDLPRNELVFSQSPVEVVPDLHASASVTQDEVKVAKQQSKPHQFQVLFVSCDFEEAQMKSLLCSMPTSWLCVSPLFGPQSQRLVKACVEFFNVRVFPRLISVKVSRPLLTPSGETDGEPVEGSVANAR</sequence>
<evidence type="ECO:0000313" key="1">
    <source>
        <dbReference type="EMBL" id="CCD14891.1"/>
    </source>
</evidence>
<dbReference type="Proteomes" id="UP000000702">
    <property type="component" value="Unassembled WGS sequence"/>
</dbReference>
<keyword evidence="2" id="KW-1185">Reference proteome</keyword>
<accession>F9WC98</accession>
<comment type="caution">
    <text evidence="1">The sequence shown here is derived from an EMBL/GenBank/DDBJ whole genome shotgun (WGS) entry which is preliminary data.</text>
</comment>
<reference evidence="1 2" key="2">
    <citation type="journal article" date="2012" name="Proc. Natl. Acad. Sci. U.S.A.">
        <title>Antigenic diversity is generated by distinct evolutionary mechanisms in African trypanosome species.</title>
        <authorList>
            <person name="Jackson A.P."/>
            <person name="Berry A."/>
            <person name="Aslett M."/>
            <person name="Allison H.C."/>
            <person name="Burton P."/>
            <person name="Vavrova-Anderson J."/>
            <person name="Brown R."/>
            <person name="Browne H."/>
            <person name="Corton N."/>
            <person name="Hauser H."/>
            <person name="Gamble J."/>
            <person name="Gilderthorp R."/>
            <person name="Marcello L."/>
            <person name="McQuillan J."/>
            <person name="Otto T.D."/>
            <person name="Quail M.A."/>
            <person name="Sanders M.J."/>
            <person name="van Tonder A."/>
            <person name="Ginger M.L."/>
            <person name="Field M.C."/>
            <person name="Barry J.D."/>
            <person name="Hertz-Fowler C."/>
            <person name="Berriman M."/>
        </authorList>
    </citation>
    <scope>NUCLEOTIDE SEQUENCE [LARGE SCALE GENOMIC DNA]</scope>
    <source>
        <strain evidence="1 2">IL3000</strain>
    </source>
</reference>
<organism evidence="1 2">
    <name type="scientific">Trypanosoma congolense (strain IL3000)</name>
    <dbReference type="NCBI Taxonomy" id="1068625"/>
    <lineage>
        <taxon>Eukaryota</taxon>
        <taxon>Discoba</taxon>
        <taxon>Euglenozoa</taxon>
        <taxon>Kinetoplastea</taxon>
        <taxon>Metakinetoplastina</taxon>
        <taxon>Trypanosomatida</taxon>
        <taxon>Trypanosomatidae</taxon>
        <taxon>Trypanosoma</taxon>
        <taxon>Nannomonas</taxon>
    </lineage>
</organism>
<feature type="non-terminal residue" evidence="1">
    <location>
        <position position="662"/>
    </location>
</feature>
<protein>
    <submittedName>
        <fullName evidence="1">WGS project CAEQ00000000 data, annotated contig 2202</fullName>
    </submittedName>
</protein>
<dbReference type="AlphaFoldDB" id="F9WC98"/>
<evidence type="ECO:0000313" key="2">
    <source>
        <dbReference type="Proteomes" id="UP000000702"/>
    </source>
</evidence>
<reference evidence="2" key="1">
    <citation type="submission" date="2011-07" db="EMBL/GenBank/DDBJ databases">
        <title>Divergent evolution of antigenic variation in African trypanosomes.</title>
        <authorList>
            <person name="Jackson A.P."/>
            <person name="Berry A."/>
            <person name="Allison H.C."/>
            <person name="Burton P."/>
            <person name="Anderson J."/>
            <person name="Aslett M."/>
            <person name="Brown R."/>
            <person name="Corton N."/>
            <person name="Harris D."/>
            <person name="Hauser H."/>
            <person name="Gamble J."/>
            <person name="Gilderthorp R."/>
            <person name="McQuillan J."/>
            <person name="Quail M.A."/>
            <person name="Sanders M."/>
            <person name="Van Tonder A."/>
            <person name="Ginger M.L."/>
            <person name="Donelson J.E."/>
            <person name="Field M.C."/>
            <person name="Barry J.D."/>
            <person name="Berriman M."/>
            <person name="Hertz-Fowler C."/>
        </authorList>
    </citation>
    <scope>NUCLEOTIDE SEQUENCE [LARGE SCALE GENOMIC DNA]</scope>
    <source>
        <strain evidence="2">IL3000</strain>
    </source>
</reference>
<dbReference type="EMBL" id="CAEQ01001688">
    <property type="protein sequence ID" value="CCD14891.1"/>
    <property type="molecule type" value="Genomic_DNA"/>
</dbReference>